<dbReference type="RefSeq" id="WP_151621982.1">
    <property type="nucleotide sequence ID" value="NZ_CP043028.1"/>
</dbReference>
<protein>
    <submittedName>
        <fullName evidence="2">Uncharacterized protein</fullName>
    </submittedName>
</protein>
<proteinExistence type="predicted"/>
<dbReference type="OrthoDB" id="2888265at2"/>
<dbReference type="AlphaFoldDB" id="A0A5P6VLJ8"/>
<accession>A0A5P6VLJ8</accession>
<feature type="coiled-coil region" evidence="1">
    <location>
        <begin position="112"/>
        <end position="139"/>
    </location>
</feature>
<evidence type="ECO:0000313" key="2">
    <source>
        <dbReference type="EMBL" id="QFJ53437.1"/>
    </source>
</evidence>
<dbReference type="Proteomes" id="UP000327030">
    <property type="component" value="Chromosome 1"/>
</dbReference>
<evidence type="ECO:0000313" key="3">
    <source>
        <dbReference type="Proteomes" id="UP000327030"/>
    </source>
</evidence>
<keyword evidence="1" id="KW-0175">Coiled coil</keyword>
<dbReference type="EMBL" id="CP043028">
    <property type="protein sequence ID" value="QFJ53437.1"/>
    <property type="molecule type" value="Genomic_DNA"/>
</dbReference>
<sequence length="274" mass="31543">MTLFDEYIASNNMTGALLIGRNSLNKNPGDKEIFCKYTDLLLSLAEKLPSLKERKNFANQAGVTLAFFEENAELSTEVIELIMKYRKRIGIVAESIDAEDRSIMQAQYENTKAENTDVIKKLYQEKEKLEKANNQNELDAVLIEIGTLDSALDHEYLTDEQKNHYDMLNREYTELISKKMGEIEKKNNIAYNKDAVDSFNKAFHSFKADEGKYKNQSQLFNLVSTTLFAYDAGKLFNESLIYYNHVYSYIFSKLDDDGKLALTRFSIECERKLG</sequence>
<reference evidence="3" key="1">
    <citation type="submission" date="2019-08" db="EMBL/GenBank/DDBJ databases">
        <title>Complete Genome Sequence of the Polysaccharide-Degrading Rumen Bacterium Pseudobutyrivibrio xylanivorans MA3014.</title>
        <authorList>
            <person name="Palevich N."/>
            <person name="Maclean P.H."/>
            <person name="Kelly W.J."/>
            <person name="Leahy S.C."/>
            <person name="Rakonjac J."/>
            <person name="Attwood G.T."/>
        </authorList>
    </citation>
    <scope>NUCLEOTIDE SEQUENCE [LARGE SCALE GENOMIC DNA]</scope>
    <source>
        <strain evidence="3">MA3014</strain>
    </source>
</reference>
<gene>
    <name evidence="2" type="ORF">FXF36_00385</name>
</gene>
<dbReference type="KEGG" id="pxv:FXF36_00385"/>
<name>A0A5P6VLJ8_PSEXY</name>
<organism evidence="2 3">
    <name type="scientific">Pseudobutyrivibrio xylanivorans</name>
    <dbReference type="NCBI Taxonomy" id="185007"/>
    <lineage>
        <taxon>Bacteria</taxon>
        <taxon>Bacillati</taxon>
        <taxon>Bacillota</taxon>
        <taxon>Clostridia</taxon>
        <taxon>Lachnospirales</taxon>
        <taxon>Lachnospiraceae</taxon>
        <taxon>Pseudobutyrivibrio</taxon>
    </lineage>
</organism>
<evidence type="ECO:0000256" key="1">
    <source>
        <dbReference type="SAM" id="Coils"/>
    </source>
</evidence>